<gene>
    <name evidence="2" type="ORF">PGLA1383_LOCUS37593</name>
</gene>
<feature type="non-terminal residue" evidence="2">
    <location>
        <position position="227"/>
    </location>
</feature>
<evidence type="ECO:0000313" key="2">
    <source>
        <dbReference type="EMBL" id="CAE8620021.1"/>
    </source>
</evidence>
<evidence type="ECO:0000256" key="1">
    <source>
        <dbReference type="SAM" id="MobiDB-lite"/>
    </source>
</evidence>
<sequence length="227" mass="24763">MLRPTPLFGINGCGASQSGIQCTAEPKARVVQFSRSQSSPPIGINDCDTANNNHNNNNTIQCTAVPVPRATPEHPSARLLAAFKSSLSLARVSTGLSRMAPLAGSSIASDGGEQPGSVPKERPGQEGLNERTSFKYLVDERTMAEIHEQELLDSLTDDLAHREVSFSEDQLTQFDSFSARYRRADFPPGHQPPSNGVSHDRWIQRLEAWLEPLSTNPAALEERVALF</sequence>
<accession>A0A813G6Y3</accession>
<protein>
    <submittedName>
        <fullName evidence="2">Uncharacterized protein</fullName>
    </submittedName>
</protein>
<keyword evidence="3" id="KW-1185">Reference proteome</keyword>
<evidence type="ECO:0000313" key="3">
    <source>
        <dbReference type="Proteomes" id="UP000654075"/>
    </source>
</evidence>
<comment type="caution">
    <text evidence="2">The sequence shown here is derived from an EMBL/GenBank/DDBJ whole genome shotgun (WGS) entry which is preliminary data.</text>
</comment>
<reference evidence="2" key="1">
    <citation type="submission" date="2021-02" db="EMBL/GenBank/DDBJ databases">
        <authorList>
            <person name="Dougan E. K."/>
            <person name="Rhodes N."/>
            <person name="Thang M."/>
            <person name="Chan C."/>
        </authorList>
    </citation>
    <scope>NUCLEOTIDE SEQUENCE</scope>
</reference>
<name>A0A813G6Y3_POLGL</name>
<dbReference type="Proteomes" id="UP000654075">
    <property type="component" value="Unassembled WGS sequence"/>
</dbReference>
<dbReference type="AlphaFoldDB" id="A0A813G6Y3"/>
<organism evidence="2 3">
    <name type="scientific">Polarella glacialis</name>
    <name type="common">Dinoflagellate</name>
    <dbReference type="NCBI Taxonomy" id="89957"/>
    <lineage>
        <taxon>Eukaryota</taxon>
        <taxon>Sar</taxon>
        <taxon>Alveolata</taxon>
        <taxon>Dinophyceae</taxon>
        <taxon>Suessiales</taxon>
        <taxon>Suessiaceae</taxon>
        <taxon>Polarella</taxon>
    </lineage>
</organism>
<proteinExistence type="predicted"/>
<feature type="region of interest" description="Disordered" evidence="1">
    <location>
        <begin position="103"/>
        <end position="130"/>
    </location>
</feature>
<dbReference type="EMBL" id="CAJNNV010027295">
    <property type="protein sequence ID" value="CAE8620021.1"/>
    <property type="molecule type" value="Genomic_DNA"/>
</dbReference>
<feature type="compositionally biased region" description="Basic and acidic residues" evidence="1">
    <location>
        <begin position="119"/>
        <end position="130"/>
    </location>
</feature>